<dbReference type="InterPro" id="IPR052195">
    <property type="entry name" value="Bact_Alkyl/Aryl-Sulfatase"/>
</dbReference>
<evidence type="ECO:0000313" key="2">
    <source>
        <dbReference type="EMBL" id="SVE20721.1"/>
    </source>
</evidence>
<name>A0A383BLK0_9ZZZZ</name>
<dbReference type="Gene3D" id="3.60.15.30">
    <property type="entry name" value="Metallo-beta-lactamase domain"/>
    <property type="match status" value="1"/>
</dbReference>
<dbReference type="PROSITE" id="PS51257">
    <property type="entry name" value="PROKAR_LIPOPROTEIN"/>
    <property type="match status" value="1"/>
</dbReference>
<feature type="non-terminal residue" evidence="2">
    <location>
        <position position="188"/>
    </location>
</feature>
<dbReference type="AlphaFoldDB" id="A0A383BLK0"/>
<dbReference type="SUPFAM" id="SSF56281">
    <property type="entry name" value="Metallo-hydrolase/oxidoreductase"/>
    <property type="match status" value="1"/>
</dbReference>
<gene>
    <name evidence="2" type="ORF">METZ01_LOCUS473575</name>
</gene>
<dbReference type="Pfam" id="PF00753">
    <property type="entry name" value="Lactamase_B"/>
    <property type="match status" value="1"/>
</dbReference>
<protein>
    <recommendedName>
        <fullName evidence="1">Metallo-beta-lactamase domain-containing protein</fullName>
    </recommendedName>
</protein>
<sequence>MKKFAFIFLLLFISCSEQQEQSKELSETDQGLSLDHKSEFTQEVVKVTDRVFAGVGFGLANSIMIESDEGLVIVDTLGSEERAIALLTEFRKISSKPIKAIIYTHNHLDHLGGATIFYNDTKPEVYAQKNILYNIANISTTIRPIIFERSARQFGIPLPVEEIVHQGIGGFLEINSESTLGVVMPTIV</sequence>
<proteinExistence type="predicted"/>
<dbReference type="InterPro" id="IPR001279">
    <property type="entry name" value="Metallo-B-lactamas"/>
</dbReference>
<reference evidence="2" key="1">
    <citation type="submission" date="2018-05" db="EMBL/GenBank/DDBJ databases">
        <authorList>
            <person name="Lanie J.A."/>
            <person name="Ng W.-L."/>
            <person name="Kazmierczak K.M."/>
            <person name="Andrzejewski T.M."/>
            <person name="Davidsen T.M."/>
            <person name="Wayne K.J."/>
            <person name="Tettelin H."/>
            <person name="Glass J.I."/>
            <person name="Rusch D."/>
            <person name="Podicherti R."/>
            <person name="Tsui H.-C.T."/>
            <person name="Winkler M.E."/>
        </authorList>
    </citation>
    <scope>NUCLEOTIDE SEQUENCE</scope>
</reference>
<dbReference type="EMBL" id="UINC01201395">
    <property type="protein sequence ID" value="SVE20721.1"/>
    <property type="molecule type" value="Genomic_DNA"/>
</dbReference>
<dbReference type="PANTHER" id="PTHR43223:SF2">
    <property type="entry name" value="METALLO-BETA-LACTAMASE DOMAIN-CONTAINING PROTEIN"/>
    <property type="match status" value="1"/>
</dbReference>
<accession>A0A383BLK0</accession>
<organism evidence="2">
    <name type="scientific">marine metagenome</name>
    <dbReference type="NCBI Taxonomy" id="408172"/>
    <lineage>
        <taxon>unclassified sequences</taxon>
        <taxon>metagenomes</taxon>
        <taxon>ecological metagenomes</taxon>
    </lineage>
</organism>
<feature type="domain" description="Metallo-beta-lactamase" evidence="1">
    <location>
        <begin position="56"/>
        <end position="134"/>
    </location>
</feature>
<dbReference type="PANTHER" id="PTHR43223">
    <property type="entry name" value="ALKYL/ARYL-SULFATASE"/>
    <property type="match status" value="1"/>
</dbReference>
<evidence type="ECO:0000259" key="1">
    <source>
        <dbReference type="Pfam" id="PF00753"/>
    </source>
</evidence>
<dbReference type="InterPro" id="IPR036866">
    <property type="entry name" value="RibonucZ/Hydroxyglut_hydro"/>
</dbReference>